<comment type="cofactor">
    <cofactor evidence="2">
        <name>pyridoxal 5'-phosphate</name>
        <dbReference type="ChEBI" id="CHEBI:597326"/>
    </cofactor>
</comment>
<dbReference type="GO" id="GO:0004372">
    <property type="term" value="F:glycine hydroxymethyltransferase activity"/>
    <property type="evidence" value="ECO:0007669"/>
    <property type="project" value="UniProtKB-EC"/>
</dbReference>
<dbReference type="InterPro" id="IPR015424">
    <property type="entry name" value="PyrdxlP-dep_Trfase"/>
</dbReference>
<evidence type="ECO:0000256" key="3">
    <source>
        <dbReference type="ARBA" id="ARBA00022898"/>
    </source>
</evidence>
<evidence type="ECO:0000256" key="2">
    <source>
        <dbReference type="ARBA" id="ARBA00001933"/>
    </source>
</evidence>
<dbReference type="UniPathway" id="UPA00193"/>
<organism evidence="6 7">
    <name type="scientific">Gossypium anomalum</name>
    <dbReference type="NCBI Taxonomy" id="47600"/>
    <lineage>
        <taxon>Eukaryota</taxon>
        <taxon>Viridiplantae</taxon>
        <taxon>Streptophyta</taxon>
        <taxon>Embryophyta</taxon>
        <taxon>Tracheophyta</taxon>
        <taxon>Spermatophyta</taxon>
        <taxon>Magnoliopsida</taxon>
        <taxon>eudicotyledons</taxon>
        <taxon>Gunneridae</taxon>
        <taxon>Pentapetalae</taxon>
        <taxon>rosids</taxon>
        <taxon>malvids</taxon>
        <taxon>Malvales</taxon>
        <taxon>Malvaceae</taxon>
        <taxon>Malvoideae</taxon>
        <taxon>Gossypium</taxon>
    </lineage>
</organism>
<dbReference type="GO" id="GO:0035999">
    <property type="term" value="P:tetrahydrofolate interconversion"/>
    <property type="evidence" value="ECO:0007669"/>
    <property type="project" value="UniProtKB-UniPathway"/>
</dbReference>
<dbReference type="PANTHER" id="PTHR11680">
    <property type="entry name" value="SERINE HYDROXYMETHYLTRANSFERASE"/>
    <property type="match status" value="1"/>
</dbReference>
<dbReference type="Proteomes" id="UP000701853">
    <property type="component" value="Chromosome 13"/>
</dbReference>
<dbReference type="Gene3D" id="3.40.640.10">
    <property type="entry name" value="Type I PLP-dependent aspartate aminotransferase-like (Major domain)"/>
    <property type="match status" value="1"/>
</dbReference>
<feature type="signal peptide" evidence="4">
    <location>
        <begin position="1"/>
        <end position="26"/>
    </location>
</feature>
<dbReference type="InterPro" id="IPR039429">
    <property type="entry name" value="SHMT-like_dom"/>
</dbReference>
<dbReference type="Gene3D" id="3.90.1150.10">
    <property type="entry name" value="Aspartate Aminotransferase, domain 1"/>
    <property type="match status" value="1"/>
</dbReference>
<dbReference type="GO" id="GO:0019264">
    <property type="term" value="P:glycine biosynthetic process from serine"/>
    <property type="evidence" value="ECO:0007669"/>
    <property type="project" value="TreeGrafter"/>
</dbReference>
<evidence type="ECO:0000256" key="1">
    <source>
        <dbReference type="ARBA" id="ARBA00001528"/>
    </source>
</evidence>
<accession>A0A8J5XNH1</accession>
<comment type="caution">
    <text evidence="6">The sequence shown here is derived from an EMBL/GenBank/DDBJ whole genome shotgun (WGS) entry which is preliminary data.</text>
</comment>
<reference evidence="6 7" key="1">
    <citation type="journal article" date="2021" name="bioRxiv">
        <title>The Gossypium anomalum genome as a resource for cotton improvement and evolutionary analysis of hybrid incompatibility.</title>
        <authorList>
            <person name="Grover C.E."/>
            <person name="Yuan D."/>
            <person name="Arick M.A."/>
            <person name="Miller E.R."/>
            <person name="Hu G."/>
            <person name="Peterson D.G."/>
            <person name="Wendel J.F."/>
            <person name="Udall J.A."/>
        </authorList>
    </citation>
    <scope>NUCLEOTIDE SEQUENCE [LARGE SCALE GENOMIC DNA]</scope>
    <source>
        <strain evidence="6">JFW-Udall</strain>
        <tissue evidence="6">Leaf</tissue>
    </source>
</reference>
<comment type="catalytic activity">
    <reaction evidence="1">
        <text>(6R)-5,10-methylene-5,6,7,8-tetrahydrofolate + glycine + H2O = (6S)-5,6,7,8-tetrahydrofolate + L-serine</text>
        <dbReference type="Rhea" id="RHEA:15481"/>
        <dbReference type="ChEBI" id="CHEBI:15377"/>
        <dbReference type="ChEBI" id="CHEBI:15636"/>
        <dbReference type="ChEBI" id="CHEBI:33384"/>
        <dbReference type="ChEBI" id="CHEBI:57305"/>
        <dbReference type="ChEBI" id="CHEBI:57453"/>
        <dbReference type="EC" id="2.1.2.1"/>
    </reaction>
</comment>
<keyword evidence="4" id="KW-0732">Signal</keyword>
<feature type="chain" id="PRO_5035238258" description="Serine hydroxymethyltransferase-like domain-containing protein" evidence="4">
    <location>
        <begin position="27"/>
        <end position="190"/>
    </location>
</feature>
<dbReference type="SUPFAM" id="SSF53383">
    <property type="entry name" value="PLP-dependent transferases"/>
    <property type="match status" value="1"/>
</dbReference>
<evidence type="ECO:0000259" key="5">
    <source>
        <dbReference type="Pfam" id="PF00464"/>
    </source>
</evidence>
<dbReference type="PANTHER" id="PTHR11680:SF63">
    <property type="entry name" value="SERINE HYDROXYMETHYLTRANSFERASE 3, CHLOROPLASTIC"/>
    <property type="match status" value="1"/>
</dbReference>
<dbReference type="InterPro" id="IPR015422">
    <property type="entry name" value="PyrdxlP-dep_Trfase_small"/>
</dbReference>
<dbReference type="Pfam" id="PF00464">
    <property type="entry name" value="SHMT"/>
    <property type="match status" value="1"/>
</dbReference>
<dbReference type="InterPro" id="IPR049943">
    <property type="entry name" value="Ser_HO-MeTrfase-like"/>
</dbReference>
<dbReference type="OrthoDB" id="1905511at2759"/>
<evidence type="ECO:0000256" key="4">
    <source>
        <dbReference type="SAM" id="SignalP"/>
    </source>
</evidence>
<dbReference type="GO" id="GO:0005739">
    <property type="term" value="C:mitochondrion"/>
    <property type="evidence" value="ECO:0007669"/>
    <property type="project" value="TreeGrafter"/>
</dbReference>
<keyword evidence="7" id="KW-1185">Reference proteome</keyword>
<dbReference type="GO" id="GO:0030170">
    <property type="term" value="F:pyridoxal phosphate binding"/>
    <property type="evidence" value="ECO:0007669"/>
    <property type="project" value="TreeGrafter"/>
</dbReference>
<protein>
    <recommendedName>
        <fullName evidence="5">Serine hydroxymethyltransferase-like domain-containing protein</fullName>
    </recommendedName>
</protein>
<gene>
    <name evidence="6" type="ORF">CXB51_034805</name>
</gene>
<sequence>MILNTRRRRSSLIFLIFTFCCQNGYSTTKRLLLLCVLRGQIDSLELIAFENFTSHAVMEAVGSCLTNKYSERIPCKRYYGGNKYIDELEILCQKRALAAFHLDEKKWGINVQPLFGSSENFIQLFLIHGLDLPHGGHLSHGFMTPKRRVSGTSIYFGSMPYRLDESTGYSSLFDLLSFSGWYVCLVVDSI</sequence>
<name>A0A8J5XNH1_9ROSI</name>
<evidence type="ECO:0000313" key="7">
    <source>
        <dbReference type="Proteomes" id="UP000701853"/>
    </source>
</evidence>
<proteinExistence type="predicted"/>
<feature type="domain" description="Serine hydroxymethyltransferase-like" evidence="5">
    <location>
        <begin position="40"/>
        <end position="170"/>
    </location>
</feature>
<dbReference type="InterPro" id="IPR015421">
    <property type="entry name" value="PyrdxlP-dep_Trfase_major"/>
</dbReference>
<dbReference type="EMBL" id="JAHUZN010000013">
    <property type="protein sequence ID" value="KAG8472916.1"/>
    <property type="molecule type" value="Genomic_DNA"/>
</dbReference>
<keyword evidence="3" id="KW-0663">Pyridoxal phosphate</keyword>
<evidence type="ECO:0000313" key="6">
    <source>
        <dbReference type="EMBL" id="KAG8472916.1"/>
    </source>
</evidence>
<dbReference type="AlphaFoldDB" id="A0A8J5XNH1"/>